<evidence type="ECO:0000313" key="2">
    <source>
        <dbReference type="Proteomes" id="UP000075714"/>
    </source>
</evidence>
<dbReference type="EMBL" id="LSYV01000103">
    <property type="protein sequence ID" value="KXZ43100.1"/>
    <property type="molecule type" value="Genomic_DNA"/>
</dbReference>
<gene>
    <name evidence="1" type="ORF">GPECTOR_102g53</name>
</gene>
<evidence type="ECO:0000313" key="1">
    <source>
        <dbReference type="EMBL" id="KXZ43100.1"/>
    </source>
</evidence>
<comment type="caution">
    <text evidence="1">The sequence shown here is derived from an EMBL/GenBank/DDBJ whole genome shotgun (WGS) entry which is preliminary data.</text>
</comment>
<dbReference type="Proteomes" id="UP000075714">
    <property type="component" value="Unassembled WGS sequence"/>
</dbReference>
<protein>
    <submittedName>
        <fullName evidence="1">Uncharacterized protein</fullName>
    </submittedName>
</protein>
<organism evidence="1 2">
    <name type="scientific">Gonium pectorale</name>
    <name type="common">Green alga</name>
    <dbReference type="NCBI Taxonomy" id="33097"/>
    <lineage>
        <taxon>Eukaryota</taxon>
        <taxon>Viridiplantae</taxon>
        <taxon>Chlorophyta</taxon>
        <taxon>core chlorophytes</taxon>
        <taxon>Chlorophyceae</taxon>
        <taxon>CS clade</taxon>
        <taxon>Chlamydomonadales</taxon>
        <taxon>Volvocaceae</taxon>
        <taxon>Gonium</taxon>
    </lineage>
</organism>
<reference evidence="2" key="1">
    <citation type="journal article" date="2016" name="Nat. Commun.">
        <title>The Gonium pectorale genome demonstrates co-option of cell cycle regulation during the evolution of multicellularity.</title>
        <authorList>
            <person name="Hanschen E.R."/>
            <person name="Marriage T.N."/>
            <person name="Ferris P.J."/>
            <person name="Hamaji T."/>
            <person name="Toyoda A."/>
            <person name="Fujiyama A."/>
            <person name="Neme R."/>
            <person name="Noguchi H."/>
            <person name="Minakuchi Y."/>
            <person name="Suzuki M."/>
            <person name="Kawai-Toyooka H."/>
            <person name="Smith D.R."/>
            <person name="Sparks H."/>
            <person name="Anderson J."/>
            <person name="Bakaric R."/>
            <person name="Luria V."/>
            <person name="Karger A."/>
            <person name="Kirschner M.W."/>
            <person name="Durand P.M."/>
            <person name="Michod R.E."/>
            <person name="Nozaki H."/>
            <person name="Olson B.J."/>
        </authorList>
    </citation>
    <scope>NUCLEOTIDE SEQUENCE [LARGE SCALE GENOMIC DNA]</scope>
    <source>
        <strain evidence="2">NIES-2863</strain>
    </source>
</reference>
<sequence length="171" mass="19427">MGRLRQRQQRQRRRRGRPKWLPSSWAEKPLLDVGVGVNLDVEQQQIQPVARIKIKDLLSIKAFPFGHLKISRSIPLGPLALKFRYELPLAHADRFWEPPARLMVRLDSAAGSGVHLTPGGLEFDEQVLRFGTAVSLRASAGVSFPRQLPWSEDDGPPFKVQVHRLSLKSIW</sequence>
<dbReference type="OrthoDB" id="1932153at2759"/>
<keyword evidence="2" id="KW-1185">Reference proteome</keyword>
<name>A0A150G1D5_GONPE</name>
<proteinExistence type="predicted"/>
<accession>A0A150G1D5</accession>
<dbReference type="AlphaFoldDB" id="A0A150G1D5"/>